<dbReference type="Gene3D" id="3.90.1150.10">
    <property type="entry name" value="Aspartate Aminotransferase, domain 1"/>
    <property type="match status" value="1"/>
</dbReference>
<dbReference type="PRINTS" id="PR00753">
    <property type="entry name" value="ACCSYNTHASE"/>
</dbReference>
<evidence type="ECO:0000259" key="3">
    <source>
        <dbReference type="Pfam" id="PF00155"/>
    </source>
</evidence>
<dbReference type="GO" id="GO:0008483">
    <property type="term" value="F:transaminase activity"/>
    <property type="evidence" value="ECO:0007669"/>
    <property type="project" value="TreeGrafter"/>
</dbReference>
<evidence type="ECO:0000256" key="1">
    <source>
        <dbReference type="ARBA" id="ARBA00007441"/>
    </source>
</evidence>
<dbReference type="GO" id="GO:0030170">
    <property type="term" value="F:pyridoxal phosphate binding"/>
    <property type="evidence" value="ECO:0007669"/>
    <property type="project" value="InterPro"/>
</dbReference>
<evidence type="ECO:0000256" key="2">
    <source>
        <dbReference type="ARBA" id="ARBA00022898"/>
    </source>
</evidence>
<gene>
    <name evidence="4" type="ORF">INT48_008802</name>
</gene>
<dbReference type="GO" id="GO:0006520">
    <property type="term" value="P:amino acid metabolic process"/>
    <property type="evidence" value="ECO:0007669"/>
    <property type="project" value="TreeGrafter"/>
</dbReference>
<feature type="domain" description="Aminotransferase class I/classII large" evidence="3">
    <location>
        <begin position="39"/>
        <end position="413"/>
    </location>
</feature>
<dbReference type="Gene3D" id="3.40.640.10">
    <property type="entry name" value="Type I PLP-dependent aspartate aminotransferase-like (Major domain)"/>
    <property type="match status" value="1"/>
</dbReference>
<dbReference type="Pfam" id="PF00155">
    <property type="entry name" value="Aminotran_1_2"/>
    <property type="match status" value="1"/>
</dbReference>
<evidence type="ECO:0000313" key="4">
    <source>
        <dbReference type="EMBL" id="KAG2231474.1"/>
    </source>
</evidence>
<dbReference type="CDD" id="cd00609">
    <property type="entry name" value="AAT_like"/>
    <property type="match status" value="1"/>
</dbReference>
<dbReference type="EMBL" id="JAEPRE010000149">
    <property type="protein sequence ID" value="KAG2231474.1"/>
    <property type="molecule type" value="Genomic_DNA"/>
</dbReference>
<proteinExistence type="inferred from homology"/>
<organism evidence="4 5">
    <name type="scientific">Thamnidium elegans</name>
    <dbReference type="NCBI Taxonomy" id="101142"/>
    <lineage>
        <taxon>Eukaryota</taxon>
        <taxon>Fungi</taxon>
        <taxon>Fungi incertae sedis</taxon>
        <taxon>Mucoromycota</taxon>
        <taxon>Mucoromycotina</taxon>
        <taxon>Mucoromycetes</taxon>
        <taxon>Mucorales</taxon>
        <taxon>Mucorineae</taxon>
        <taxon>Mucoraceae</taxon>
        <taxon>Thamnidium</taxon>
    </lineage>
</organism>
<sequence>MQISKRAAETLAIQSPMMEAFLETLGKLHDPELNPTGALNLGVAHNDLLQQKIFERAQECLQVTPEDINYGAAEGSPRLRQLWRDFFTRHFNPYYPISWQDISVQTGAGASVNQLFMVITDPGDYCLVPTPYYGAFDYDVKVNTGVKIFPAHLHRDLNSMTVDPDQLESHYQRAESEGKKITSMIVTNPENPLGRCYSVEDIKVFLDFASRHQIHMLFDEIYALSTYSQLLDEKKEDPFVSVLSLPYKDFIDPALVHVVYGLSKDFAINGFRVGFIIDQFNAPLKAALGRSAAFSYTSTITDRLLFNLFSDEKWIDEYLLENRQALAESYKRTTQFLKTHDVDYIEAEAGPFMLLDIRKYTEPTFEADKLLWHRLLKSGVYFAQGAGFHMPEPGYLRLTFALPWSMLEIGLNRFIKELKKDI</sequence>
<dbReference type="InterPro" id="IPR004839">
    <property type="entry name" value="Aminotransferase_I/II_large"/>
</dbReference>
<name>A0A8H7VY59_9FUNG</name>
<dbReference type="PANTHER" id="PTHR43795:SF39">
    <property type="entry name" value="AMINOTRANSFERASE CLASS I_CLASSII DOMAIN-CONTAINING PROTEIN"/>
    <property type="match status" value="1"/>
</dbReference>
<dbReference type="InterPro" id="IPR015421">
    <property type="entry name" value="PyrdxlP-dep_Trfase_major"/>
</dbReference>
<dbReference type="OrthoDB" id="7042322at2759"/>
<dbReference type="SUPFAM" id="SSF53383">
    <property type="entry name" value="PLP-dependent transferases"/>
    <property type="match status" value="1"/>
</dbReference>
<reference evidence="4" key="1">
    <citation type="submission" date="2021-01" db="EMBL/GenBank/DDBJ databases">
        <title>Metabolic potential, ecology and presence of endohyphal bacteria is reflected in genomic diversity of Mucoromycotina.</title>
        <authorList>
            <person name="Muszewska A."/>
            <person name="Okrasinska A."/>
            <person name="Steczkiewicz K."/>
            <person name="Drgas O."/>
            <person name="Orlowska M."/>
            <person name="Perlinska-Lenart U."/>
            <person name="Aleksandrzak-Piekarczyk T."/>
            <person name="Szatraj K."/>
            <person name="Zielenkiewicz U."/>
            <person name="Pilsyk S."/>
            <person name="Malc E."/>
            <person name="Mieczkowski P."/>
            <person name="Kruszewska J.S."/>
            <person name="Biernat P."/>
            <person name="Pawlowska J."/>
        </authorList>
    </citation>
    <scope>NUCLEOTIDE SEQUENCE</scope>
    <source>
        <strain evidence="4">WA0000018081</strain>
    </source>
</reference>
<comment type="similarity">
    <text evidence="1">Belongs to the class-I pyridoxal-phosphate-dependent aminotransferase family.</text>
</comment>
<keyword evidence="2" id="KW-0663">Pyridoxal phosphate</keyword>
<comment type="caution">
    <text evidence="4">The sequence shown here is derived from an EMBL/GenBank/DDBJ whole genome shotgun (WGS) entry which is preliminary data.</text>
</comment>
<dbReference type="InterPro" id="IPR050478">
    <property type="entry name" value="Ethylene_sulfur-biosynth"/>
</dbReference>
<dbReference type="PROSITE" id="PS00105">
    <property type="entry name" value="AA_TRANSFER_CLASS_1"/>
    <property type="match status" value="1"/>
</dbReference>
<dbReference type="AlphaFoldDB" id="A0A8H7VY59"/>
<dbReference type="PANTHER" id="PTHR43795">
    <property type="entry name" value="BIFUNCTIONAL ASPARTATE AMINOTRANSFERASE AND GLUTAMATE/ASPARTATE-PREPHENATE AMINOTRANSFERASE-RELATED"/>
    <property type="match status" value="1"/>
</dbReference>
<evidence type="ECO:0000313" key="5">
    <source>
        <dbReference type="Proteomes" id="UP000613177"/>
    </source>
</evidence>
<dbReference type="Proteomes" id="UP000613177">
    <property type="component" value="Unassembled WGS sequence"/>
</dbReference>
<dbReference type="InterPro" id="IPR015422">
    <property type="entry name" value="PyrdxlP-dep_Trfase_small"/>
</dbReference>
<dbReference type="InterPro" id="IPR015424">
    <property type="entry name" value="PyrdxlP-dep_Trfase"/>
</dbReference>
<keyword evidence="5" id="KW-1185">Reference proteome</keyword>
<protein>
    <recommendedName>
        <fullName evidence="3">Aminotransferase class I/classII large domain-containing protein</fullName>
    </recommendedName>
</protein>
<dbReference type="InterPro" id="IPR004838">
    <property type="entry name" value="NHTrfase_class1_PyrdxlP-BS"/>
</dbReference>
<accession>A0A8H7VY59</accession>